<evidence type="ECO:0000313" key="2">
    <source>
        <dbReference type="EMBL" id="AKA68709.1"/>
    </source>
</evidence>
<dbReference type="RefSeq" id="WP_029159335.1">
    <property type="nucleotide sequence ID" value="NZ_CP009933.1"/>
</dbReference>
<dbReference type="Gene3D" id="1.20.1440.110">
    <property type="entry name" value="acylaminoacyl peptidase"/>
    <property type="match status" value="1"/>
</dbReference>
<proteinExistence type="predicted"/>
<dbReference type="PANTHER" id="PTHR22946:SF12">
    <property type="entry name" value="CONIDIAL PIGMENT BIOSYNTHESIS PROTEIN AYG1 (AFU_ORTHOLOGUE AFUA_2G17550)"/>
    <property type="match status" value="1"/>
</dbReference>
<dbReference type="Pfam" id="PF06500">
    <property type="entry name" value="FrsA-like"/>
    <property type="match status" value="1"/>
</dbReference>
<dbReference type="HOGENOM" id="CLU_034451_1_0_9"/>
<dbReference type="PANTHER" id="PTHR22946">
    <property type="entry name" value="DIENELACTONE HYDROLASE DOMAIN-CONTAINING PROTEIN-RELATED"/>
    <property type="match status" value="1"/>
</dbReference>
<dbReference type="AlphaFoldDB" id="A0A0E3M8H1"/>
<dbReference type="STRING" id="1548.CSCA_1584"/>
<dbReference type="EMBL" id="CP009933">
    <property type="protein sequence ID" value="AKA68709.1"/>
    <property type="molecule type" value="Genomic_DNA"/>
</dbReference>
<evidence type="ECO:0000256" key="1">
    <source>
        <dbReference type="ARBA" id="ARBA00022801"/>
    </source>
</evidence>
<keyword evidence="2" id="KW-0031">Aminopeptidase</keyword>
<keyword evidence="1" id="KW-0378">Hydrolase</keyword>
<accession>A0A0E3M8H1</accession>
<protein>
    <submittedName>
        <fullName evidence="2">Dipeptidyl aminopeptidase/acylaminoacyl-peptidase related protein</fullName>
    </submittedName>
</protein>
<sequence>MKKFFKDTQFSFQALRLLGEAVWGAADIGEVLTTVNRIEDGNFESWCLEWIKTAERIEKFAKKCYSDGNTVSAEEAYLRASNYYRTSEFYLDKNLETRRSLELYDKNLECFSFVMKFNKPVIEAVRISYEGTSLPGHFYKVAGNMPRPTLIAMTGFDGTKEEMYGVAMAAVKRGINCIAIEGPGQGEVIRKKNLVFRPDYENVITPVVDYLVSRKEVDSNAILLLGESFGGYLAPRAAAFENRLAACIANTGVFDFMGFRRPKDMKRGEAFKQIRDNFKSTNIELKKIMETNTEMRWALTHGMYVFGVKSPAEFMIQCEEYWLQDICDKIKCPTLIVDGEDENMFPGQAKQLYDLLTCPKEYMMFTSEEGAEAHCQVGAKHISNERIFNWIENVVLAHK</sequence>
<evidence type="ECO:0000313" key="3">
    <source>
        <dbReference type="Proteomes" id="UP000033115"/>
    </source>
</evidence>
<dbReference type="SUPFAM" id="SSF53474">
    <property type="entry name" value="alpha/beta-Hydrolases"/>
    <property type="match status" value="1"/>
</dbReference>
<dbReference type="Gene3D" id="3.40.50.1820">
    <property type="entry name" value="alpha/beta hydrolase"/>
    <property type="match status" value="1"/>
</dbReference>
<dbReference type="InterPro" id="IPR050261">
    <property type="entry name" value="FrsA_esterase"/>
</dbReference>
<gene>
    <name evidence="2" type="ORF">CSCA_1584</name>
</gene>
<dbReference type="InterPro" id="IPR010520">
    <property type="entry name" value="FrsA-like"/>
</dbReference>
<dbReference type="Proteomes" id="UP000033115">
    <property type="component" value="Chromosome"/>
</dbReference>
<dbReference type="InterPro" id="IPR029058">
    <property type="entry name" value="AB_hydrolase_fold"/>
</dbReference>
<name>A0A0E3M8H1_CLOSL</name>
<dbReference type="KEGG" id="csq:CSCA_1584"/>
<dbReference type="GO" id="GO:0004177">
    <property type="term" value="F:aminopeptidase activity"/>
    <property type="evidence" value="ECO:0007669"/>
    <property type="project" value="UniProtKB-KW"/>
</dbReference>
<keyword evidence="3" id="KW-1185">Reference proteome</keyword>
<keyword evidence="2" id="KW-0645">Protease</keyword>
<organism evidence="2 3">
    <name type="scientific">Clostridium scatologenes</name>
    <dbReference type="NCBI Taxonomy" id="1548"/>
    <lineage>
        <taxon>Bacteria</taxon>
        <taxon>Bacillati</taxon>
        <taxon>Bacillota</taxon>
        <taxon>Clostridia</taxon>
        <taxon>Eubacteriales</taxon>
        <taxon>Clostridiaceae</taxon>
        <taxon>Clostridium</taxon>
    </lineage>
</organism>
<reference evidence="2 3" key="1">
    <citation type="journal article" date="2015" name="J. Biotechnol.">
        <title>Complete genome sequence of a malodorant-producing acetogen, Clostridium scatologenes ATCC 25775(T).</title>
        <authorList>
            <person name="Zhu Z."/>
            <person name="Guo T."/>
            <person name="Zheng H."/>
            <person name="Song T."/>
            <person name="Ouyang P."/>
            <person name="Xie J."/>
        </authorList>
    </citation>
    <scope>NUCLEOTIDE SEQUENCE [LARGE SCALE GENOMIC DNA]</scope>
    <source>
        <strain evidence="2 3">ATCC 25775</strain>
    </source>
</reference>